<comment type="similarity">
    <text evidence="2 9">Belongs to the mitochondrial pyruvate carrier (MPC) (TC 2.A.105) family.</text>
</comment>
<protein>
    <recommendedName>
        <fullName evidence="9">Mitochondrial pyruvate carrier</fullName>
    </recommendedName>
</protein>
<dbReference type="GO" id="GO:0006850">
    <property type="term" value="P:pyruvate import into mitochondria"/>
    <property type="evidence" value="ECO:0007669"/>
    <property type="project" value="InterPro"/>
</dbReference>
<sequence length="134" mass="15076">MSQASGPVANKFVQKIASKEFRNYLMRERNLTLTFLYSTHFWGPVVNWGIPIAAIADTQKDASLISGNMTLALCIYSGLFMRFALAVKPVNYLLFGCHATNEVAQLTQGYRFLQYNNFGGKEKAEAEKVVKQQE</sequence>
<keyword evidence="4 9" id="KW-0812">Transmembrane</keyword>
<evidence type="ECO:0000313" key="11">
    <source>
        <dbReference type="Proteomes" id="UP000650833"/>
    </source>
</evidence>
<dbReference type="GO" id="GO:0005743">
    <property type="term" value="C:mitochondrial inner membrane"/>
    <property type="evidence" value="ECO:0007669"/>
    <property type="project" value="UniProtKB-SubCell"/>
</dbReference>
<feature type="transmembrane region" description="Helical" evidence="9">
    <location>
        <begin position="62"/>
        <end position="85"/>
    </location>
</feature>
<proteinExistence type="inferred from homology"/>
<comment type="caution">
    <text evidence="10">The sequence shown here is derived from an EMBL/GenBank/DDBJ whole genome shotgun (WGS) entry which is preliminary data.</text>
</comment>
<dbReference type="Proteomes" id="UP000650833">
    <property type="component" value="Unassembled WGS sequence"/>
</dbReference>
<accession>A0A8H7QKQ0</accession>
<evidence type="ECO:0000256" key="9">
    <source>
        <dbReference type="RuleBase" id="RU363100"/>
    </source>
</evidence>
<dbReference type="InterPro" id="IPR005336">
    <property type="entry name" value="MPC"/>
</dbReference>
<evidence type="ECO:0000256" key="6">
    <source>
        <dbReference type="ARBA" id="ARBA00022989"/>
    </source>
</evidence>
<dbReference type="EMBL" id="JAEPRC010000589">
    <property type="protein sequence ID" value="KAG2194403.1"/>
    <property type="molecule type" value="Genomic_DNA"/>
</dbReference>
<feature type="transmembrane region" description="Helical" evidence="9">
    <location>
        <begin position="31"/>
        <end position="56"/>
    </location>
</feature>
<keyword evidence="11" id="KW-1185">Reference proteome</keyword>
<dbReference type="AlphaFoldDB" id="A0A8H7QKQ0"/>
<dbReference type="Pfam" id="PF03650">
    <property type="entry name" value="MPC"/>
    <property type="match status" value="1"/>
</dbReference>
<organism evidence="10 11">
    <name type="scientific">Mucor plumbeus</name>
    <dbReference type="NCBI Taxonomy" id="97098"/>
    <lineage>
        <taxon>Eukaryota</taxon>
        <taxon>Fungi</taxon>
        <taxon>Fungi incertae sedis</taxon>
        <taxon>Mucoromycota</taxon>
        <taxon>Mucoromycotina</taxon>
        <taxon>Mucoromycetes</taxon>
        <taxon>Mucorales</taxon>
        <taxon>Mucorineae</taxon>
        <taxon>Mucoraceae</taxon>
        <taxon>Mucor</taxon>
    </lineage>
</organism>
<evidence type="ECO:0000256" key="7">
    <source>
        <dbReference type="ARBA" id="ARBA00023128"/>
    </source>
</evidence>
<keyword evidence="5 9" id="KW-0999">Mitochondrion inner membrane</keyword>
<dbReference type="PANTHER" id="PTHR14154">
    <property type="entry name" value="UPF0041 BRAIN PROTEIN 44-RELATED"/>
    <property type="match status" value="1"/>
</dbReference>
<dbReference type="OrthoDB" id="1697690at2759"/>
<evidence type="ECO:0000256" key="2">
    <source>
        <dbReference type="ARBA" id="ARBA00006416"/>
    </source>
</evidence>
<gene>
    <name evidence="10" type="ORF">INT46_002337</name>
</gene>
<comment type="subcellular location">
    <subcellularLocation>
        <location evidence="1 9">Mitochondrion inner membrane</location>
        <topology evidence="1 9">Multi-pass membrane protein</topology>
    </subcellularLocation>
</comment>
<evidence type="ECO:0000256" key="4">
    <source>
        <dbReference type="ARBA" id="ARBA00022692"/>
    </source>
</evidence>
<reference evidence="10" key="1">
    <citation type="submission" date="2020-12" db="EMBL/GenBank/DDBJ databases">
        <title>Metabolic potential, ecology and presence of endohyphal bacteria is reflected in genomic diversity of Mucoromycotina.</title>
        <authorList>
            <person name="Muszewska A."/>
            <person name="Okrasinska A."/>
            <person name="Steczkiewicz K."/>
            <person name="Drgas O."/>
            <person name="Orlowska M."/>
            <person name="Perlinska-Lenart U."/>
            <person name="Aleksandrzak-Piekarczyk T."/>
            <person name="Szatraj K."/>
            <person name="Zielenkiewicz U."/>
            <person name="Pilsyk S."/>
            <person name="Malc E."/>
            <person name="Mieczkowski P."/>
            <person name="Kruszewska J.S."/>
            <person name="Biernat P."/>
            <person name="Pawlowska J."/>
        </authorList>
    </citation>
    <scope>NUCLEOTIDE SEQUENCE</scope>
    <source>
        <strain evidence="10">CBS 226.32</strain>
    </source>
</reference>
<keyword evidence="8 9" id="KW-0472">Membrane</keyword>
<comment type="function">
    <text evidence="9">Mediates the uptake of pyruvate into mitochondria.</text>
</comment>
<evidence type="ECO:0000256" key="1">
    <source>
        <dbReference type="ARBA" id="ARBA00004448"/>
    </source>
</evidence>
<evidence type="ECO:0000256" key="8">
    <source>
        <dbReference type="ARBA" id="ARBA00023136"/>
    </source>
</evidence>
<evidence type="ECO:0000313" key="10">
    <source>
        <dbReference type="EMBL" id="KAG2194403.1"/>
    </source>
</evidence>
<name>A0A8H7QKQ0_9FUNG</name>
<evidence type="ECO:0000256" key="3">
    <source>
        <dbReference type="ARBA" id="ARBA00022448"/>
    </source>
</evidence>
<evidence type="ECO:0000256" key="5">
    <source>
        <dbReference type="ARBA" id="ARBA00022792"/>
    </source>
</evidence>
<keyword evidence="7 9" id="KW-0496">Mitochondrion</keyword>
<keyword evidence="6 9" id="KW-1133">Transmembrane helix</keyword>
<keyword evidence="3 9" id="KW-0813">Transport</keyword>